<evidence type="ECO:0000313" key="1">
    <source>
        <dbReference type="EMBL" id="MFM0638077.1"/>
    </source>
</evidence>
<name>A0ABW9DTS4_9BURK</name>
<evidence type="ECO:0008006" key="3">
    <source>
        <dbReference type="Google" id="ProtNLM"/>
    </source>
</evidence>
<sequence>MATAADLITLALKKAGVVGVGQSAKPEDTMDAFAELNLMFAEWSVDNLIVFTKDDVAFQSTGAASYTIGPGMQFNRPRPEQLQYAFARQFNVPEPADYPMKVIQSFEEYNAIFLKTLPAFPSYIFYDGGYPTGLVKPWPLVSTQFEIHLSVLQPIAALDDPADDLNLPPKYQVPVFYNLTERLGSNYTLPVDATVSRIASASLAKLKRSNARTPVLGIPSALVNPQRYNIYGDTVR</sequence>
<organism evidence="1 2">
    <name type="scientific">Paraburkholderia metrosideri</name>
    <dbReference type="NCBI Taxonomy" id="580937"/>
    <lineage>
        <taxon>Bacteria</taxon>
        <taxon>Pseudomonadati</taxon>
        <taxon>Pseudomonadota</taxon>
        <taxon>Betaproteobacteria</taxon>
        <taxon>Burkholderiales</taxon>
        <taxon>Burkholderiaceae</taxon>
        <taxon>Paraburkholderia</taxon>
    </lineage>
</organism>
<dbReference type="EMBL" id="JAQQCF010000012">
    <property type="protein sequence ID" value="MFM0638077.1"/>
    <property type="molecule type" value="Genomic_DNA"/>
</dbReference>
<reference evidence="1 2" key="1">
    <citation type="journal article" date="2024" name="Chem. Sci.">
        <title>Discovery of megapolipeptins by genome mining of a Burkholderiales bacteria collection.</title>
        <authorList>
            <person name="Paulo B.S."/>
            <person name="Recchia M.J.J."/>
            <person name="Lee S."/>
            <person name="Fergusson C.H."/>
            <person name="Romanowski S.B."/>
            <person name="Hernandez A."/>
            <person name="Krull N."/>
            <person name="Liu D.Y."/>
            <person name="Cavanagh H."/>
            <person name="Bos A."/>
            <person name="Gray C.A."/>
            <person name="Murphy B.T."/>
            <person name="Linington R.G."/>
            <person name="Eustaquio A.S."/>
        </authorList>
    </citation>
    <scope>NUCLEOTIDE SEQUENCE [LARGE SCALE GENOMIC DNA]</scope>
    <source>
        <strain evidence="1 2">RL17-338-BIC-A</strain>
    </source>
</reference>
<dbReference type="InterPro" id="IPR038258">
    <property type="entry name" value="Gp4_sf"/>
</dbReference>
<dbReference type="RefSeq" id="WP_408337001.1">
    <property type="nucleotide sequence ID" value="NZ_JAQQCF010000012.1"/>
</dbReference>
<protein>
    <recommendedName>
        <fullName evidence="3">Virion structural protein</fullName>
    </recommendedName>
</protein>
<dbReference type="Proteomes" id="UP001629432">
    <property type="component" value="Unassembled WGS sequence"/>
</dbReference>
<keyword evidence="2" id="KW-1185">Reference proteome</keyword>
<evidence type="ECO:0000313" key="2">
    <source>
        <dbReference type="Proteomes" id="UP001629432"/>
    </source>
</evidence>
<proteinExistence type="predicted"/>
<gene>
    <name evidence="1" type="ORF">PQQ63_15350</name>
</gene>
<dbReference type="Gene3D" id="1.10.3230.20">
    <property type="entry name" value="P22 tail accessory factor (Gp4)"/>
    <property type="match status" value="2"/>
</dbReference>
<comment type="caution">
    <text evidence="1">The sequence shown here is derived from an EMBL/GenBank/DDBJ whole genome shotgun (WGS) entry which is preliminary data.</text>
</comment>
<accession>A0ABW9DTS4</accession>